<dbReference type="AlphaFoldDB" id="A0A1F5YLD9"/>
<feature type="transmembrane region" description="Helical" evidence="4">
    <location>
        <begin position="161"/>
        <end position="182"/>
    </location>
</feature>
<evidence type="ECO:0000313" key="5">
    <source>
        <dbReference type="EMBL" id="OGG00991.1"/>
    </source>
</evidence>
<evidence type="ECO:0000256" key="4">
    <source>
        <dbReference type="SAM" id="Phobius"/>
    </source>
</evidence>
<dbReference type="SUPFAM" id="SSF53448">
    <property type="entry name" value="Nucleotide-diphospho-sugar transferases"/>
    <property type="match status" value="1"/>
</dbReference>
<keyword evidence="1 4" id="KW-0812">Transmembrane</keyword>
<dbReference type="GO" id="GO:0005886">
    <property type="term" value="C:plasma membrane"/>
    <property type="evidence" value="ECO:0007669"/>
    <property type="project" value="TreeGrafter"/>
</dbReference>
<sequence length="200" mass="23010">MPLLKKNYQVVIGWRKKRADPSLKKLSSFLWNKQLNLASGIKLHDVNCGLKVFKKEVLQPKFFRGDFHRYLPLIIALDGYRVTEVVVSHRARFKGKSKYNFSRFFPALFDFATCMFLARFGFKPMHLFGSLGLLIFFFGMLINLYLLIIKLSGQAISGRPLLILGLLLTLAGLQIIFTGFLADLVIRREEININNFFENG</sequence>
<evidence type="ECO:0000256" key="1">
    <source>
        <dbReference type="ARBA" id="ARBA00022692"/>
    </source>
</evidence>
<dbReference type="InterPro" id="IPR050256">
    <property type="entry name" value="Glycosyltransferase_2"/>
</dbReference>
<accession>A0A1F5YLD9</accession>
<keyword evidence="2 4" id="KW-1133">Transmembrane helix</keyword>
<dbReference type="PANTHER" id="PTHR48090">
    <property type="entry name" value="UNDECAPRENYL-PHOSPHATE 4-DEOXY-4-FORMAMIDO-L-ARABINOSE TRANSFERASE-RELATED"/>
    <property type="match status" value="1"/>
</dbReference>
<evidence type="ECO:0000256" key="3">
    <source>
        <dbReference type="ARBA" id="ARBA00023136"/>
    </source>
</evidence>
<dbReference type="InterPro" id="IPR029044">
    <property type="entry name" value="Nucleotide-diphossugar_trans"/>
</dbReference>
<gene>
    <name evidence="5" type="ORF">A2153_05985</name>
</gene>
<organism evidence="5 6">
    <name type="scientific">Candidatus Gottesmanbacteria bacterium RBG_16_38_7b</name>
    <dbReference type="NCBI Taxonomy" id="1798372"/>
    <lineage>
        <taxon>Bacteria</taxon>
        <taxon>Candidatus Gottesmaniibacteriota</taxon>
    </lineage>
</organism>
<evidence type="ECO:0008006" key="7">
    <source>
        <dbReference type="Google" id="ProtNLM"/>
    </source>
</evidence>
<evidence type="ECO:0000256" key="2">
    <source>
        <dbReference type="ARBA" id="ARBA00022989"/>
    </source>
</evidence>
<proteinExistence type="predicted"/>
<feature type="transmembrane region" description="Helical" evidence="4">
    <location>
        <begin position="104"/>
        <end position="122"/>
    </location>
</feature>
<protein>
    <recommendedName>
        <fullName evidence="7">Glycosyltransferase 2-like domain-containing protein</fullName>
    </recommendedName>
</protein>
<comment type="caution">
    <text evidence="5">The sequence shown here is derived from an EMBL/GenBank/DDBJ whole genome shotgun (WGS) entry which is preliminary data.</text>
</comment>
<dbReference type="EMBL" id="MFJB01000003">
    <property type="protein sequence ID" value="OGG00991.1"/>
    <property type="molecule type" value="Genomic_DNA"/>
</dbReference>
<feature type="transmembrane region" description="Helical" evidence="4">
    <location>
        <begin position="128"/>
        <end position="149"/>
    </location>
</feature>
<reference evidence="5 6" key="1">
    <citation type="journal article" date="2016" name="Nat. Commun.">
        <title>Thousands of microbial genomes shed light on interconnected biogeochemical processes in an aquifer system.</title>
        <authorList>
            <person name="Anantharaman K."/>
            <person name="Brown C.T."/>
            <person name="Hug L.A."/>
            <person name="Sharon I."/>
            <person name="Castelle C.J."/>
            <person name="Probst A.J."/>
            <person name="Thomas B.C."/>
            <person name="Singh A."/>
            <person name="Wilkins M.J."/>
            <person name="Karaoz U."/>
            <person name="Brodie E.L."/>
            <person name="Williams K.H."/>
            <person name="Hubbard S.S."/>
            <person name="Banfield J.F."/>
        </authorList>
    </citation>
    <scope>NUCLEOTIDE SEQUENCE [LARGE SCALE GENOMIC DNA]</scope>
</reference>
<dbReference type="PANTHER" id="PTHR48090:SF3">
    <property type="entry name" value="UNDECAPRENYL-PHOSPHATE 4-DEOXY-4-FORMAMIDO-L-ARABINOSE TRANSFERASE"/>
    <property type="match status" value="1"/>
</dbReference>
<dbReference type="Proteomes" id="UP000177396">
    <property type="component" value="Unassembled WGS sequence"/>
</dbReference>
<keyword evidence="3 4" id="KW-0472">Membrane</keyword>
<name>A0A1F5YLD9_9BACT</name>
<evidence type="ECO:0000313" key="6">
    <source>
        <dbReference type="Proteomes" id="UP000177396"/>
    </source>
</evidence>